<proteinExistence type="predicted"/>
<protein>
    <submittedName>
        <fullName evidence="3">KH domain-containing, RNA-binding, signal transduction-associated protein 2</fullName>
    </submittedName>
</protein>
<keyword evidence="4" id="KW-1185">Reference proteome</keyword>
<feature type="domain" description="K Homology" evidence="2">
    <location>
        <begin position="119"/>
        <end position="214"/>
    </location>
</feature>
<dbReference type="EMBL" id="JYDQ01000195">
    <property type="protein sequence ID" value="KRY11415.1"/>
    <property type="molecule type" value="Genomic_DNA"/>
</dbReference>
<comment type="caution">
    <text evidence="3">The sequence shown here is derived from an EMBL/GenBank/DDBJ whole genome shotgun (WGS) entry which is preliminary data.</text>
</comment>
<evidence type="ECO:0000256" key="1">
    <source>
        <dbReference type="ARBA" id="ARBA00022884"/>
    </source>
</evidence>
<dbReference type="Gene3D" id="3.30.1370.10">
    <property type="entry name" value="K Homology domain, type 1"/>
    <property type="match status" value="1"/>
</dbReference>
<gene>
    <name evidence="3" type="primary">khdrbs2</name>
    <name evidence="3" type="ORF">T12_8810</name>
</gene>
<dbReference type="PANTHER" id="PTHR11208">
    <property type="entry name" value="RNA-BINDING PROTEIN RELATED"/>
    <property type="match status" value="1"/>
</dbReference>
<keyword evidence="1" id="KW-0694">RNA-binding</keyword>
<organism evidence="3 4">
    <name type="scientific">Trichinella patagoniensis</name>
    <dbReference type="NCBI Taxonomy" id="990121"/>
    <lineage>
        <taxon>Eukaryota</taxon>
        <taxon>Metazoa</taxon>
        <taxon>Ecdysozoa</taxon>
        <taxon>Nematoda</taxon>
        <taxon>Enoplea</taxon>
        <taxon>Dorylaimia</taxon>
        <taxon>Trichinellida</taxon>
        <taxon>Trichinellidae</taxon>
        <taxon>Trichinella</taxon>
    </lineage>
</organism>
<accession>A0A0V0ZFW0</accession>
<dbReference type="SMART" id="SM00322">
    <property type="entry name" value="KH"/>
    <property type="match status" value="1"/>
</dbReference>
<name>A0A0V0ZFW0_9BILA</name>
<evidence type="ECO:0000313" key="4">
    <source>
        <dbReference type="Proteomes" id="UP000054783"/>
    </source>
</evidence>
<evidence type="ECO:0000259" key="2">
    <source>
        <dbReference type="SMART" id="SM00322"/>
    </source>
</evidence>
<dbReference type="Pfam" id="PF22675">
    <property type="entry name" value="KH-I_KHDC4-BBP"/>
    <property type="match status" value="1"/>
</dbReference>
<dbReference type="PANTHER" id="PTHR11208:SF42">
    <property type="entry name" value="QUAKING RELATED 54B, ISOFORM E"/>
    <property type="match status" value="1"/>
</dbReference>
<evidence type="ECO:0000313" key="3">
    <source>
        <dbReference type="EMBL" id="KRY11415.1"/>
    </source>
</evidence>
<dbReference type="InterPro" id="IPR045071">
    <property type="entry name" value="BBP-like"/>
</dbReference>
<dbReference type="Proteomes" id="UP000054783">
    <property type="component" value="Unassembled WGS sequence"/>
</dbReference>
<dbReference type="InterPro" id="IPR055256">
    <property type="entry name" value="KH_1_KHDC4/BBP-like"/>
</dbReference>
<dbReference type="InterPro" id="IPR036612">
    <property type="entry name" value="KH_dom_type_1_sf"/>
</dbReference>
<reference evidence="3 4" key="1">
    <citation type="submission" date="2015-01" db="EMBL/GenBank/DDBJ databases">
        <title>Evolution of Trichinella species and genotypes.</title>
        <authorList>
            <person name="Korhonen P.K."/>
            <person name="Edoardo P."/>
            <person name="Giuseppe L.R."/>
            <person name="Gasser R.B."/>
        </authorList>
    </citation>
    <scope>NUCLEOTIDE SEQUENCE [LARGE SCALE GENOMIC DNA]</scope>
    <source>
        <strain evidence="3">ISS2496</strain>
    </source>
</reference>
<dbReference type="InterPro" id="IPR004087">
    <property type="entry name" value="KH_dom"/>
</dbReference>
<dbReference type="AlphaFoldDB" id="A0A0V0ZFW0"/>
<dbReference type="GO" id="GO:0005634">
    <property type="term" value="C:nucleus"/>
    <property type="evidence" value="ECO:0007669"/>
    <property type="project" value="TreeGrafter"/>
</dbReference>
<dbReference type="GO" id="GO:0003729">
    <property type="term" value="F:mRNA binding"/>
    <property type="evidence" value="ECO:0007669"/>
    <property type="project" value="TreeGrafter"/>
</dbReference>
<dbReference type="SUPFAM" id="SSF54791">
    <property type="entry name" value="Eukaryotic type KH-domain (KH-domain type I)"/>
    <property type="match status" value="1"/>
</dbReference>
<sequence>MADNDTTVRNQEYEENTTTTYNYQSAPVHYISDKTQAAATNDEALNSQNQPGATAFQYDNLSNAVLDIKESETATELRSELERLGTDFPQIRQTITREIERLESGGEPEYLELDNTHNIRLVRRVLIPVHKCPKFNFVGKLLGPGGKTLQTLIQLTKCRIYVLGRGSSRDKSREEELLATGDPKFTHLKDPLHVRIEVIAPPYIAFQRLACALSELTYYLQPVKDEIVLQQMAELGYSDMRSGMGRGRAGSSAITAARGRMGPMNRRAMPRGRMGAPMTMPPHMSGPLTPGQHYTAYSGYDYSSYSAATTPGMESSATAGGYTMTPTATSTTVPPTSVSGTTTGTESYTTEYGYGYGYQSAPQYETPTQGGSVGRGTHPMRSRGARARHIVVTVFEKREVFGPCLWSTHGEKSGKTVGEMMMVGTLADDWLDGWLVGLAEHDDQRPMNVCKTVCPTGAIVLLILFNS</sequence>
<dbReference type="GO" id="GO:0000381">
    <property type="term" value="P:regulation of alternative mRNA splicing, via spliceosome"/>
    <property type="evidence" value="ECO:0007669"/>
    <property type="project" value="TreeGrafter"/>
</dbReference>